<reference evidence="2 3" key="1">
    <citation type="journal article" date="2021" name="Nat. Plants">
        <title>The Taxus genome provides insights into paclitaxel biosynthesis.</title>
        <authorList>
            <person name="Xiong X."/>
            <person name="Gou J."/>
            <person name="Liao Q."/>
            <person name="Li Y."/>
            <person name="Zhou Q."/>
            <person name="Bi G."/>
            <person name="Li C."/>
            <person name="Du R."/>
            <person name="Wang X."/>
            <person name="Sun T."/>
            <person name="Guo L."/>
            <person name="Liang H."/>
            <person name="Lu P."/>
            <person name="Wu Y."/>
            <person name="Zhang Z."/>
            <person name="Ro D.K."/>
            <person name="Shang Y."/>
            <person name="Huang S."/>
            <person name="Yan J."/>
        </authorList>
    </citation>
    <scope>NUCLEOTIDE SEQUENCE [LARGE SCALE GENOMIC DNA]</scope>
    <source>
        <strain evidence="2">Ta-2019</strain>
    </source>
</reference>
<dbReference type="AlphaFoldDB" id="A0AA38FCC0"/>
<feature type="non-terminal residue" evidence="2">
    <location>
        <position position="1"/>
    </location>
</feature>
<protein>
    <submittedName>
        <fullName evidence="2">Uncharacterized protein</fullName>
    </submittedName>
</protein>
<dbReference type="Proteomes" id="UP000824469">
    <property type="component" value="Unassembled WGS sequence"/>
</dbReference>
<evidence type="ECO:0000256" key="1">
    <source>
        <dbReference type="SAM" id="MobiDB-lite"/>
    </source>
</evidence>
<evidence type="ECO:0000313" key="3">
    <source>
        <dbReference type="Proteomes" id="UP000824469"/>
    </source>
</evidence>
<gene>
    <name evidence="2" type="ORF">KI387_012477</name>
</gene>
<comment type="caution">
    <text evidence="2">The sequence shown here is derived from an EMBL/GenBank/DDBJ whole genome shotgun (WGS) entry which is preliminary data.</text>
</comment>
<organism evidence="2 3">
    <name type="scientific">Taxus chinensis</name>
    <name type="common">Chinese yew</name>
    <name type="synonym">Taxus wallichiana var. chinensis</name>
    <dbReference type="NCBI Taxonomy" id="29808"/>
    <lineage>
        <taxon>Eukaryota</taxon>
        <taxon>Viridiplantae</taxon>
        <taxon>Streptophyta</taxon>
        <taxon>Embryophyta</taxon>
        <taxon>Tracheophyta</taxon>
        <taxon>Spermatophyta</taxon>
        <taxon>Pinopsida</taxon>
        <taxon>Pinidae</taxon>
        <taxon>Conifers II</taxon>
        <taxon>Cupressales</taxon>
        <taxon>Taxaceae</taxon>
        <taxon>Taxus</taxon>
    </lineage>
</organism>
<accession>A0AA38FCC0</accession>
<name>A0AA38FCC0_TAXCH</name>
<feature type="compositionally biased region" description="Polar residues" evidence="1">
    <location>
        <begin position="64"/>
        <end position="73"/>
    </location>
</feature>
<keyword evidence="3" id="KW-1185">Reference proteome</keyword>
<feature type="region of interest" description="Disordered" evidence="1">
    <location>
        <begin position="47"/>
        <end position="73"/>
    </location>
</feature>
<sequence>KDDQDVGEPTDDSKIGYMEFEDEEFDEEEGTQGYASRQSYAIFTRSQGKEAGVAARTQKERVESNTPQTIAKR</sequence>
<evidence type="ECO:0000313" key="2">
    <source>
        <dbReference type="EMBL" id="KAH9300894.1"/>
    </source>
</evidence>
<proteinExistence type="predicted"/>
<dbReference type="EMBL" id="JAHRHJ020000009">
    <property type="protein sequence ID" value="KAH9300894.1"/>
    <property type="molecule type" value="Genomic_DNA"/>
</dbReference>
<feature type="non-terminal residue" evidence="2">
    <location>
        <position position="73"/>
    </location>
</feature>